<dbReference type="Proteomes" id="UP000068243">
    <property type="component" value="Unassembled WGS sequence"/>
</dbReference>
<dbReference type="EMBL" id="BCMY01000028">
    <property type="protein sequence ID" value="GAQ47374.1"/>
    <property type="molecule type" value="Genomic_DNA"/>
</dbReference>
<dbReference type="VEuPathDB" id="FungiDB:ATCC64974_99570"/>
<gene>
    <name evidence="1" type="ORF">ABL_10035</name>
</gene>
<dbReference type="AlphaFoldDB" id="A0A100IU96"/>
<dbReference type="OMA" id="PRKNWKV"/>
<protein>
    <submittedName>
        <fullName evidence="1">Uncharacterized protein</fullName>
    </submittedName>
</protein>
<reference evidence="2" key="1">
    <citation type="journal article" date="2016" name="Genome Announc.">
        <title>Draft genome sequence of Aspergillus niger strain An76.</title>
        <authorList>
            <person name="Gong W."/>
            <person name="Cheng Z."/>
            <person name="Zhang H."/>
            <person name="Liu L."/>
            <person name="Gao P."/>
            <person name="Wang L."/>
        </authorList>
    </citation>
    <scope>NUCLEOTIDE SEQUENCE [LARGE SCALE GENOMIC DNA]</scope>
    <source>
        <strain evidence="2">An76</strain>
    </source>
</reference>
<accession>A0A100IU96</accession>
<name>A0A100IU96_ASPNG</name>
<evidence type="ECO:0000313" key="1">
    <source>
        <dbReference type="EMBL" id="GAQ47374.1"/>
    </source>
</evidence>
<dbReference type="VEuPathDB" id="FungiDB:An01g00670"/>
<dbReference type="VEuPathDB" id="FungiDB:ASPNIDRAFT2_38025"/>
<dbReference type="VEuPathDB" id="FungiDB:M747DRAFT_315488"/>
<comment type="caution">
    <text evidence="1">The sequence shown here is derived from an EMBL/GenBank/DDBJ whole genome shotgun (WGS) entry which is preliminary data.</text>
</comment>
<dbReference type="OrthoDB" id="4486482at2759"/>
<organism evidence="1 2">
    <name type="scientific">Aspergillus niger</name>
    <dbReference type="NCBI Taxonomy" id="5061"/>
    <lineage>
        <taxon>Eukaryota</taxon>
        <taxon>Fungi</taxon>
        <taxon>Dikarya</taxon>
        <taxon>Ascomycota</taxon>
        <taxon>Pezizomycotina</taxon>
        <taxon>Eurotiomycetes</taxon>
        <taxon>Eurotiomycetidae</taxon>
        <taxon>Eurotiales</taxon>
        <taxon>Aspergillaceae</taxon>
        <taxon>Aspergillus</taxon>
        <taxon>Aspergillus subgen. Circumdati</taxon>
    </lineage>
</organism>
<evidence type="ECO:0000313" key="2">
    <source>
        <dbReference type="Proteomes" id="UP000068243"/>
    </source>
</evidence>
<sequence length="324" mass="37233">MSATVQTRVVDLDQLLPRILSQDLEGISLSPLLSELAFHHLMYNFSEEKDIENLIPWVYRHSNIADEDDQYDWPSEDSKFKLLFEEFSHYQNALAPGALSLAGPTTAKVKIVLPRKNWKVARPRKYHSQSFILHILLWTVHAYLERSREPKLEVWVPNLISSSKYVIGRQKYASMPLAHVTVGPLTEGRPIISCPTWREGLPWDQFTAEVLSVMLGQLANNIRIRDQKLQDQEVFVVGFYGPHIYIARGYFPVETIKRVHAKGCSDDEHLELKFTRGYDPCRKYDWMEAMRALSRLFRYLRSGSAKVGAIQKILSESVATVEGS</sequence>
<proteinExistence type="predicted"/>